<keyword evidence="3" id="KW-0808">Transferase</keyword>
<keyword evidence="5" id="KW-0325">Glycoprotein</keyword>
<dbReference type="Proteomes" id="UP000652761">
    <property type="component" value="Unassembled WGS sequence"/>
</dbReference>
<dbReference type="Pfam" id="PF02485">
    <property type="entry name" value="Branch"/>
    <property type="match status" value="1"/>
</dbReference>
<proteinExistence type="predicted"/>
<evidence type="ECO:0000313" key="9">
    <source>
        <dbReference type="Proteomes" id="UP000652761"/>
    </source>
</evidence>
<dbReference type="GO" id="GO:0016020">
    <property type="term" value="C:membrane"/>
    <property type="evidence" value="ECO:0007669"/>
    <property type="project" value="UniProtKB-SubCell"/>
</dbReference>
<feature type="transmembrane region" description="Helical" evidence="7">
    <location>
        <begin position="117"/>
        <end position="137"/>
    </location>
</feature>
<name>A0A843TY69_COLES</name>
<evidence type="ECO:0000256" key="6">
    <source>
        <dbReference type="SAM" id="MobiDB-lite"/>
    </source>
</evidence>
<keyword evidence="7" id="KW-1133">Transmembrane helix</keyword>
<evidence type="ECO:0000256" key="2">
    <source>
        <dbReference type="ARBA" id="ARBA00022676"/>
    </source>
</evidence>
<feature type="region of interest" description="Disordered" evidence="6">
    <location>
        <begin position="1"/>
        <end position="52"/>
    </location>
</feature>
<evidence type="ECO:0000256" key="4">
    <source>
        <dbReference type="ARBA" id="ARBA00023136"/>
    </source>
</evidence>
<protein>
    <recommendedName>
        <fullName evidence="10">Core-2/I-branching beta-1,6-N-acetylglucosaminyltransferase family protein</fullName>
    </recommendedName>
</protein>
<evidence type="ECO:0000256" key="1">
    <source>
        <dbReference type="ARBA" id="ARBA00004606"/>
    </source>
</evidence>
<keyword evidence="9" id="KW-1185">Reference proteome</keyword>
<dbReference type="PANTHER" id="PTHR31042">
    <property type="entry name" value="CORE-2/I-BRANCHING BETA-1,6-N-ACETYLGLUCOSAMINYLTRANSFERASE FAMILY PROTEIN-RELATED"/>
    <property type="match status" value="1"/>
</dbReference>
<gene>
    <name evidence="8" type="ORF">Taro_008664</name>
</gene>
<evidence type="ECO:0000313" key="8">
    <source>
        <dbReference type="EMBL" id="MQL76271.1"/>
    </source>
</evidence>
<feature type="non-terminal residue" evidence="8">
    <location>
        <position position="474"/>
    </location>
</feature>
<dbReference type="InterPro" id="IPR003406">
    <property type="entry name" value="Glyco_trans_14"/>
</dbReference>
<dbReference type="PANTHER" id="PTHR31042:SF3">
    <property type="entry name" value="OS08G0110400 PROTEIN"/>
    <property type="match status" value="1"/>
</dbReference>
<evidence type="ECO:0008006" key="10">
    <source>
        <dbReference type="Google" id="ProtNLM"/>
    </source>
</evidence>
<evidence type="ECO:0000256" key="3">
    <source>
        <dbReference type="ARBA" id="ARBA00022679"/>
    </source>
</evidence>
<organism evidence="8 9">
    <name type="scientific">Colocasia esculenta</name>
    <name type="common">Wild taro</name>
    <name type="synonym">Arum esculentum</name>
    <dbReference type="NCBI Taxonomy" id="4460"/>
    <lineage>
        <taxon>Eukaryota</taxon>
        <taxon>Viridiplantae</taxon>
        <taxon>Streptophyta</taxon>
        <taxon>Embryophyta</taxon>
        <taxon>Tracheophyta</taxon>
        <taxon>Spermatophyta</taxon>
        <taxon>Magnoliopsida</taxon>
        <taxon>Liliopsida</taxon>
        <taxon>Araceae</taxon>
        <taxon>Aroideae</taxon>
        <taxon>Colocasieae</taxon>
        <taxon>Colocasia</taxon>
    </lineage>
</organism>
<keyword evidence="4 7" id="KW-0472">Membrane</keyword>
<comment type="subcellular location">
    <subcellularLocation>
        <location evidence="1">Membrane</location>
        <topology evidence="1">Single-pass type II membrane protein</topology>
    </subcellularLocation>
</comment>
<sequence length="474" mass="54236">LAEAPHLTPRRPRHPGVSQRRTILPPPRPALASSKMASETGKHGGYTMASETGGDFDNQIGDFVSDVGSGRGSQKFVVRDWEGPRGQMKYSMVRSKPDEEEVELFSGSPKKDWSMRLIKVVSALVIFMAGAVLGLSVSSHFTRYSQADLFFPTTLYTSNCDKEYLGIKDYVNPRKVKHTMTDDELFWRATMVPKKAEYPFKRVPKVAFMFLTRGALPFVPLWEKFFRGHEDLFSVYIHSLPNYKLNVSSTSPFYGRQVPSQVVQWGSVSLVDAEKRLLANALLDFSNERFILLSESCIPIFDFLTVYEYLISSEHSFVESYDEASPRGRGRYSRHMYPEIRLYQWRKGSEWFELNRELAVNIVADLKYYNIFKKYCRPSCYPDEHYMSTYLNMFHGHLNANRTITWVDWSRGGPHPALFGRHDVTAGFIQSIRNNGTICTHNSVPTSVCFLFARKFAPSALESLLNISSTVMKF</sequence>
<dbReference type="EMBL" id="NMUH01000289">
    <property type="protein sequence ID" value="MQL76271.1"/>
    <property type="molecule type" value="Genomic_DNA"/>
</dbReference>
<evidence type="ECO:0000256" key="7">
    <source>
        <dbReference type="SAM" id="Phobius"/>
    </source>
</evidence>
<comment type="caution">
    <text evidence="8">The sequence shown here is derived from an EMBL/GenBank/DDBJ whole genome shotgun (WGS) entry which is preliminary data.</text>
</comment>
<keyword evidence="2" id="KW-0328">Glycosyltransferase</keyword>
<reference evidence="8" key="1">
    <citation type="submission" date="2017-07" db="EMBL/GenBank/DDBJ databases">
        <title>Taro Niue Genome Assembly and Annotation.</title>
        <authorList>
            <person name="Atibalentja N."/>
            <person name="Keating K."/>
            <person name="Fields C.J."/>
        </authorList>
    </citation>
    <scope>NUCLEOTIDE SEQUENCE</scope>
    <source>
        <strain evidence="8">Niue_2</strain>
        <tissue evidence="8">Leaf</tissue>
    </source>
</reference>
<keyword evidence="7" id="KW-0812">Transmembrane</keyword>
<dbReference type="GO" id="GO:0016757">
    <property type="term" value="F:glycosyltransferase activity"/>
    <property type="evidence" value="ECO:0007669"/>
    <property type="project" value="UniProtKB-KW"/>
</dbReference>
<dbReference type="AlphaFoldDB" id="A0A843TY69"/>
<evidence type="ECO:0000256" key="5">
    <source>
        <dbReference type="ARBA" id="ARBA00023180"/>
    </source>
</evidence>
<dbReference type="InterPro" id="IPR044174">
    <property type="entry name" value="BC10-like"/>
</dbReference>
<dbReference type="OrthoDB" id="191334at2759"/>
<accession>A0A843TY69</accession>